<organism evidence="14 15">
    <name type="scientific">Periweissella beninensis</name>
    <dbReference type="NCBI Taxonomy" id="504936"/>
    <lineage>
        <taxon>Bacteria</taxon>
        <taxon>Bacillati</taxon>
        <taxon>Bacillota</taxon>
        <taxon>Bacilli</taxon>
        <taxon>Lactobacillales</taxon>
        <taxon>Lactobacillaceae</taxon>
        <taxon>Periweissella</taxon>
    </lineage>
</organism>
<dbReference type="Proteomes" id="UP001057481">
    <property type="component" value="Unassembled WGS sequence"/>
</dbReference>
<proteinExistence type="inferred from homology"/>
<comment type="function">
    <text evidence="1">Catalyzes the reversible oxidation of 3-phospho-D-glycerate to 3-phosphonooxypyruvate, the first step of the phosphorylated L-serine biosynthesis pathway. Also catalyzes the reversible oxidation of 2-hydroxyglutarate to 2-oxoglutarate.</text>
</comment>
<evidence type="ECO:0000256" key="12">
    <source>
        <dbReference type="RuleBase" id="RU003719"/>
    </source>
</evidence>
<dbReference type="CDD" id="cd12174">
    <property type="entry name" value="PGDH_like_3"/>
    <property type="match status" value="1"/>
</dbReference>
<evidence type="ECO:0000256" key="9">
    <source>
        <dbReference type="ARBA" id="ARBA00030455"/>
    </source>
</evidence>
<accession>A0ABT0VHX1</accession>
<comment type="caution">
    <text evidence="14">The sequence shown here is derived from an EMBL/GenBank/DDBJ whole genome shotgun (WGS) entry which is preliminary data.</text>
</comment>
<dbReference type="SUPFAM" id="SSF51735">
    <property type="entry name" value="NAD(P)-binding Rossmann-fold domains"/>
    <property type="match status" value="1"/>
</dbReference>
<evidence type="ECO:0000313" key="15">
    <source>
        <dbReference type="Proteomes" id="UP001057481"/>
    </source>
</evidence>
<dbReference type="InterPro" id="IPR045865">
    <property type="entry name" value="ACT-like_dom_sf"/>
</dbReference>
<dbReference type="CDD" id="cd04901">
    <property type="entry name" value="ACT_3PGDH"/>
    <property type="match status" value="1"/>
</dbReference>
<evidence type="ECO:0000256" key="10">
    <source>
        <dbReference type="ARBA" id="ARBA00048126"/>
    </source>
</evidence>
<dbReference type="EC" id="1.1.1.399" evidence="4"/>
<dbReference type="Gene3D" id="3.30.70.260">
    <property type="match status" value="1"/>
</dbReference>
<dbReference type="SUPFAM" id="SSF55021">
    <property type="entry name" value="ACT-like"/>
    <property type="match status" value="1"/>
</dbReference>
<evidence type="ECO:0000256" key="1">
    <source>
        <dbReference type="ARBA" id="ARBA00003800"/>
    </source>
</evidence>
<dbReference type="InterPro" id="IPR029752">
    <property type="entry name" value="D-isomer_DH_CS1"/>
</dbReference>
<evidence type="ECO:0000256" key="3">
    <source>
        <dbReference type="ARBA" id="ARBA00005854"/>
    </source>
</evidence>
<evidence type="ECO:0000313" key="14">
    <source>
        <dbReference type="EMBL" id="MCM2437415.1"/>
    </source>
</evidence>
<evidence type="ECO:0000259" key="13">
    <source>
        <dbReference type="PROSITE" id="PS51671"/>
    </source>
</evidence>
<dbReference type="Pfam" id="PF02826">
    <property type="entry name" value="2-Hacid_dh_C"/>
    <property type="match status" value="1"/>
</dbReference>
<protein>
    <recommendedName>
        <fullName evidence="6">D-3-phosphoglycerate dehydrogenase</fullName>
        <ecNumber evidence="4">1.1.1.399</ecNumber>
        <ecNumber evidence="5">1.1.1.95</ecNumber>
    </recommendedName>
    <alternativeName>
        <fullName evidence="9">2-oxoglutarate reductase</fullName>
    </alternativeName>
</protein>
<reference evidence="14" key="1">
    <citation type="submission" date="2021-04" db="EMBL/GenBank/DDBJ databases">
        <title>Taxonomic assessment of Weissella genus.</title>
        <authorList>
            <person name="Fanelli F."/>
            <person name="Chieffi D."/>
            <person name="Dell'Aquila A."/>
            <person name="Gyu-Sung C."/>
            <person name="Franz C.M.A.P."/>
            <person name="Fusco V."/>
        </authorList>
    </citation>
    <scope>NUCLEOTIDE SEQUENCE</scope>
    <source>
        <strain evidence="14">LMG 25373</strain>
    </source>
</reference>
<dbReference type="InterPro" id="IPR006139">
    <property type="entry name" value="D-isomer_2_OHA_DH_cat_dom"/>
</dbReference>
<evidence type="ECO:0000256" key="5">
    <source>
        <dbReference type="ARBA" id="ARBA00013143"/>
    </source>
</evidence>
<dbReference type="RefSeq" id="WP_205143446.1">
    <property type="nucleotide sequence ID" value="NZ_JAFBDN010000006.1"/>
</dbReference>
<keyword evidence="7 12" id="KW-0560">Oxidoreductase</keyword>
<evidence type="ECO:0000256" key="11">
    <source>
        <dbReference type="ARBA" id="ARBA00048731"/>
    </source>
</evidence>
<dbReference type="PANTHER" id="PTHR42938">
    <property type="entry name" value="FORMATE DEHYDROGENASE 1"/>
    <property type="match status" value="1"/>
</dbReference>
<comment type="pathway">
    <text evidence="2">Amino-acid biosynthesis; L-serine biosynthesis; L-serine from 3-phospho-D-glycerate: step 1/3.</text>
</comment>
<dbReference type="PROSITE" id="PS51671">
    <property type="entry name" value="ACT"/>
    <property type="match status" value="1"/>
</dbReference>
<feature type="domain" description="ACT" evidence="13">
    <location>
        <begin position="316"/>
        <end position="389"/>
    </location>
</feature>
<keyword evidence="15" id="KW-1185">Reference proteome</keyword>
<dbReference type="PANTHER" id="PTHR42938:SF47">
    <property type="entry name" value="HYDROXYPYRUVATE REDUCTASE"/>
    <property type="match status" value="1"/>
</dbReference>
<dbReference type="InterPro" id="IPR002912">
    <property type="entry name" value="ACT_dom"/>
</dbReference>
<comment type="catalytic activity">
    <reaction evidence="10">
        <text>(R)-2-hydroxyglutarate + NAD(+) = 2-oxoglutarate + NADH + H(+)</text>
        <dbReference type="Rhea" id="RHEA:49612"/>
        <dbReference type="ChEBI" id="CHEBI:15378"/>
        <dbReference type="ChEBI" id="CHEBI:15801"/>
        <dbReference type="ChEBI" id="CHEBI:16810"/>
        <dbReference type="ChEBI" id="CHEBI:57540"/>
        <dbReference type="ChEBI" id="CHEBI:57945"/>
        <dbReference type="EC" id="1.1.1.399"/>
    </reaction>
</comment>
<dbReference type="Gene3D" id="3.40.50.720">
    <property type="entry name" value="NAD(P)-binding Rossmann-like Domain"/>
    <property type="match status" value="2"/>
</dbReference>
<evidence type="ECO:0000256" key="6">
    <source>
        <dbReference type="ARBA" id="ARBA00021582"/>
    </source>
</evidence>
<keyword evidence="8" id="KW-0520">NAD</keyword>
<evidence type="ECO:0000256" key="7">
    <source>
        <dbReference type="ARBA" id="ARBA00023002"/>
    </source>
</evidence>
<dbReference type="EMBL" id="JAGMVS010000063">
    <property type="protein sequence ID" value="MCM2437415.1"/>
    <property type="molecule type" value="Genomic_DNA"/>
</dbReference>
<dbReference type="Pfam" id="PF00389">
    <property type="entry name" value="2-Hacid_dh"/>
    <property type="match status" value="1"/>
</dbReference>
<name>A0ABT0VHX1_9LACO</name>
<evidence type="ECO:0000256" key="8">
    <source>
        <dbReference type="ARBA" id="ARBA00023027"/>
    </source>
</evidence>
<sequence length="391" mass="42274">MYNIKTFNAIAPVGLADFTHNYQINNEHTQPDGYIIRSVDLHHHQWPTSLKAIARAGAGFNNIPLASATNNGIAVFTTPGSNANAVKELVIGMLIAASRNLFTATTYAANNSGADISLRTENDKTQFNGSELINKHLAVIGVGHVGSLVANAALSLGMQVIGYDPFLSADAAWQISTDVKRADSLATALENADYVTVHVPKNEHTLNLIDADALTHLKDNTILLNFARAGIVDNSAILTALNAKQLKLYLTDFGEEALLNRDDVIITPHLGGSTLEAEVNGARQAAHTLMTFLETGNVINSVNLPNMQVPFNSDYRLTIIHENIPNMVGQITTYLAQHNINIEGMANNARGAVAYTIIDINKTLLLPKDKILATLMAIPAIYRVRLLDNPK</sequence>
<dbReference type="InterPro" id="IPR036291">
    <property type="entry name" value="NAD(P)-bd_dom_sf"/>
</dbReference>
<dbReference type="SUPFAM" id="SSF52283">
    <property type="entry name" value="Formate/glycerate dehydrogenase catalytic domain-like"/>
    <property type="match status" value="1"/>
</dbReference>
<comment type="similarity">
    <text evidence="3 12">Belongs to the D-isomer specific 2-hydroxyacid dehydrogenase family.</text>
</comment>
<comment type="catalytic activity">
    <reaction evidence="11">
        <text>(2R)-3-phosphoglycerate + NAD(+) = 3-phosphooxypyruvate + NADH + H(+)</text>
        <dbReference type="Rhea" id="RHEA:12641"/>
        <dbReference type="ChEBI" id="CHEBI:15378"/>
        <dbReference type="ChEBI" id="CHEBI:18110"/>
        <dbReference type="ChEBI" id="CHEBI:57540"/>
        <dbReference type="ChEBI" id="CHEBI:57945"/>
        <dbReference type="ChEBI" id="CHEBI:58272"/>
        <dbReference type="EC" id="1.1.1.95"/>
    </reaction>
</comment>
<gene>
    <name evidence="14" type="ORF">KAK10_05775</name>
</gene>
<evidence type="ECO:0000256" key="4">
    <source>
        <dbReference type="ARBA" id="ARBA00013001"/>
    </source>
</evidence>
<dbReference type="InterPro" id="IPR006140">
    <property type="entry name" value="D-isomer_DH_NAD-bd"/>
</dbReference>
<evidence type="ECO:0000256" key="2">
    <source>
        <dbReference type="ARBA" id="ARBA00005216"/>
    </source>
</evidence>
<dbReference type="EC" id="1.1.1.95" evidence="5"/>
<dbReference type="PROSITE" id="PS00065">
    <property type="entry name" value="D_2_HYDROXYACID_DH_1"/>
    <property type="match status" value="1"/>
</dbReference>